<evidence type="ECO:0000313" key="2">
    <source>
        <dbReference type="EMBL" id="KAK2950920.1"/>
    </source>
</evidence>
<proteinExistence type="predicted"/>
<name>A0ABQ9XL99_9EUKA</name>
<dbReference type="SUPFAM" id="SSF53474">
    <property type="entry name" value="alpha/beta-Hydrolases"/>
    <property type="match status" value="1"/>
</dbReference>
<feature type="domain" description="DUF676" evidence="1">
    <location>
        <begin position="57"/>
        <end position="156"/>
    </location>
</feature>
<dbReference type="Gene3D" id="3.40.50.1820">
    <property type="entry name" value="alpha/beta hydrolase"/>
    <property type="match status" value="1"/>
</dbReference>
<accession>A0ABQ9XL99</accession>
<comment type="caution">
    <text evidence="2">The sequence shown here is derived from an EMBL/GenBank/DDBJ whole genome shotgun (WGS) entry which is preliminary data.</text>
</comment>
<keyword evidence="3" id="KW-1185">Reference proteome</keyword>
<organism evidence="2 3">
    <name type="scientific">Blattamonas nauphoetae</name>
    <dbReference type="NCBI Taxonomy" id="2049346"/>
    <lineage>
        <taxon>Eukaryota</taxon>
        <taxon>Metamonada</taxon>
        <taxon>Preaxostyla</taxon>
        <taxon>Oxymonadida</taxon>
        <taxon>Blattamonas</taxon>
    </lineage>
</organism>
<sequence length="222" mass="25335">MNPSPPKSYPFVLVHGAVRYDVLWNSYLAHEQLHLFDTLIYFKNLRHHLVSKGFDVEQVKLRWSAGVDTEAKILLTFVQNVMKQYNTDRIHLVCHSYGGLVARHMLWNYQNIDIAKVCPLPTLTTPQFVISTSSIFLQHVLSLTTLSTPHLGSSLALYFLGFPIGGSYRKFLKTLPGNVTLESLRFPIPSYSAKEENEILFPITQFNKYSSSTNRCPNPSHH</sequence>
<reference evidence="2 3" key="1">
    <citation type="journal article" date="2022" name="bioRxiv">
        <title>Genomics of Preaxostyla Flagellates Illuminates Evolutionary Transitions and the Path Towards Mitochondrial Loss.</title>
        <authorList>
            <person name="Novak L.V.F."/>
            <person name="Treitli S.C."/>
            <person name="Pyrih J."/>
            <person name="Halakuc P."/>
            <person name="Pipaliya S.V."/>
            <person name="Vacek V."/>
            <person name="Brzon O."/>
            <person name="Soukal P."/>
            <person name="Eme L."/>
            <person name="Dacks J.B."/>
            <person name="Karnkowska A."/>
            <person name="Elias M."/>
            <person name="Hampl V."/>
        </authorList>
    </citation>
    <scope>NUCLEOTIDE SEQUENCE [LARGE SCALE GENOMIC DNA]</scope>
    <source>
        <strain evidence="2">NAU3</strain>
        <tissue evidence="2">Gut</tissue>
    </source>
</reference>
<evidence type="ECO:0000313" key="3">
    <source>
        <dbReference type="Proteomes" id="UP001281761"/>
    </source>
</evidence>
<protein>
    <recommendedName>
        <fullName evidence="1">DUF676 domain-containing protein</fullName>
    </recommendedName>
</protein>
<dbReference type="InterPro" id="IPR029058">
    <property type="entry name" value="AB_hydrolase_fold"/>
</dbReference>
<evidence type="ECO:0000259" key="1">
    <source>
        <dbReference type="Pfam" id="PF05057"/>
    </source>
</evidence>
<dbReference type="Proteomes" id="UP001281761">
    <property type="component" value="Unassembled WGS sequence"/>
</dbReference>
<dbReference type="InterPro" id="IPR007751">
    <property type="entry name" value="DUF676_lipase-like"/>
</dbReference>
<gene>
    <name evidence="2" type="ORF">BLNAU_14110</name>
</gene>
<dbReference type="Pfam" id="PF05057">
    <property type="entry name" value="DUF676"/>
    <property type="match status" value="1"/>
</dbReference>
<dbReference type="EMBL" id="JARBJD010000127">
    <property type="protein sequence ID" value="KAK2950920.1"/>
    <property type="molecule type" value="Genomic_DNA"/>
</dbReference>